<gene>
    <name evidence="1" type="ORF">FA95DRAFT_1602421</name>
</gene>
<reference evidence="1" key="2">
    <citation type="journal article" date="2022" name="New Phytol.">
        <title>Evolutionary transition to the ectomycorrhizal habit in the genomes of a hyperdiverse lineage of mushroom-forming fungi.</title>
        <authorList>
            <person name="Looney B."/>
            <person name="Miyauchi S."/>
            <person name="Morin E."/>
            <person name="Drula E."/>
            <person name="Courty P.E."/>
            <person name="Kohler A."/>
            <person name="Kuo A."/>
            <person name="LaButti K."/>
            <person name="Pangilinan J."/>
            <person name="Lipzen A."/>
            <person name="Riley R."/>
            <person name="Andreopoulos W."/>
            <person name="He G."/>
            <person name="Johnson J."/>
            <person name="Nolan M."/>
            <person name="Tritt A."/>
            <person name="Barry K.W."/>
            <person name="Grigoriev I.V."/>
            <person name="Nagy L.G."/>
            <person name="Hibbett D."/>
            <person name="Henrissat B."/>
            <person name="Matheny P.B."/>
            <person name="Labbe J."/>
            <person name="Martin F.M."/>
        </authorList>
    </citation>
    <scope>NUCLEOTIDE SEQUENCE</scope>
    <source>
        <strain evidence="1">FP105234-sp</strain>
    </source>
</reference>
<proteinExistence type="predicted"/>
<reference evidence="1" key="1">
    <citation type="submission" date="2021-02" db="EMBL/GenBank/DDBJ databases">
        <authorList>
            <consortium name="DOE Joint Genome Institute"/>
            <person name="Ahrendt S."/>
            <person name="Looney B.P."/>
            <person name="Miyauchi S."/>
            <person name="Morin E."/>
            <person name="Drula E."/>
            <person name="Courty P.E."/>
            <person name="Chicoki N."/>
            <person name="Fauchery L."/>
            <person name="Kohler A."/>
            <person name="Kuo A."/>
            <person name="Labutti K."/>
            <person name="Pangilinan J."/>
            <person name="Lipzen A."/>
            <person name="Riley R."/>
            <person name="Andreopoulos W."/>
            <person name="He G."/>
            <person name="Johnson J."/>
            <person name="Barry K.W."/>
            <person name="Grigoriev I.V."/>
            <person name="Nagy L."/>
            <person name="Hibbett D."/>
            <person name="Henrissat B."/>
            <person name="Matheny P.B."/>
            <person name="Labbe J."/>
            <person name="Martin F."/>
        </authorList>
    </citation>
    <scope>NUCLEOTIDE SEQUENCE</scope>
    <source>
        <strain evidence="1">FP105234-sp</strain>
    </source>
</reference>
<comment type="caution">
    <text evidence="1">The sequence shown here is derived from an EMBL/GenBank/DDBJ whole genome shotgun (WGS) entry which is preliminary data.</text>
</comment>
<name>A0ACB8S658_9AGAM</name>
<dbReference type="Proteomes" id="UP000814033">
    <property type="component" value="Unassembled WGS sequence"/>
</dbReference>
<evidence type="ECO:0000313" key="2">
    <source>
        <dbReference type="Proteomes" id="UP000814033"/>
    </source>
</evidence>
<sequence>MAAPPTVTTLDLSATFVMNKSLSDPTDEILRLQGVGWMKRKAIGLATLTLYVKQYKDDTGAEHIDIDQALTGGIPGTTEKRVLDWQPRDHDDHVFGFVIGKTRRIKLEEIEDEFLRAGWLPDTDEHGFINSYVSSDTPKSGTSWTAEQIWGFEEINEERRYVRHVRFVGPGNEKIQARLVYDYYGPAK</sequence>
<protein>
    <submittedName>
        <fullName evidence="1">Uncharacterized protein</fullName>
    </submittedName>
</protein>
<keyword evidence="2" id="KW-1185">Reference proteome</keyword>
<dbReference type="EMBL" id="MU275850">
    <property type="protein sequence ID" value="KAI0051652.1"/>
    <property type="molecule type" value="Genomic_DNA"/>
</dbReference>
<organism evidence="1 2">
    <name type="scientific">Auriscalpium vulgare</name>
    <dbReference type="NCBI Taxonomy" id="40419"/>
    <lineage>
        <taxon>Eukaryota</taxon>
        <taxon>Fungi</taxon>
        <taxon>Dikarya</taxon>
        <taxon>Basidiomycota</taxon>
        <taxon>Agaricomycotina</taxon>
        <taxon>Agaricomycetes</taxon>
        <taxon>Russulales</taxon>
        <taxon>Auriscalpiaceae</taxon>
        <taxon>Auriscalpium</taxon>
    </lineage>
</organism>
<accession>A0ACB8S658</accession>
<evidence type="ECO:0000313" key="1">
    <source>
        <dbReference type="EMBL" id="KAI0051652.1"/>
    </source>
</evidence>